<dbReference type="GO" id="GO:0009002">
    <property type="term" value="F:serine-type D-Ala-D-Ala carboxypeptidase activity"/>
    <property type="evidence" value="ECO:0007669"/>
    <property type="project" value="UniProtKB-EC"/>
</dbReference>
<keyword evidence="8" id="KW-0808">Transferase</keyword>
<evidence type="ECO:0000256" key="14">
    <source>
        <dbReference type="ARBA" id="ARBA00023136"/>
    </source>
</evidence>
<evidence type="ECO:0000256" key="5">
    <source>
        <dbReference type="ARBA" id="ARBA00022645"/>
    </source>
</evidence>
<dbReference type="InterPro" id="IPR001460">
    <property type="entry name" value="PCN-bd_Tpept"/>
</dbReference>
<dbReference type="InterPro" id="IPR012338">
    <property type="entry name" value="Beta-lactam/transpept-like"/>
</dbReference>
<evidence type="ECO:0000256" key="11">
    <source>
        <dbReference type="ARBA" id="ARBA00022960"/>
    </source>
</evidence>
<dbReference type="GO" id="GO:0016020">
    <property type="term" value="C:membrane"/>
    <property type="evidence" value="ECO:0007669"/>
    <property type="project" value="UniProtKB-SubCell"/>
</dbReference>
<keyword evidence="9 19" id="KW-0812">Transmembrane</keyword>
<dbReference type="GO" id="GO:0008955">
    <property type="term" value="F:peptidoglycan glycosyltransferase activity"/>
    <property type="evidence" value="ECO:0007669"/>
    <property type="project" value="UniProtKB-EC"/>
</dbReference>
<keyword evidence="7" id="KW-0328">Glycosyltransferase</keyword>
<dbReference type="GO" id="GO:0030288">
    <property type="term" value="C:outer membrane-bounded periplasmic space"/>
    <property type="evidence" value="ECO:0007669"/>
    <property type="project" value="TreeGrafter"/>
</dbReference>
<comment type="similarity">
    <text evidence="4">In the N-terminal section; belongs to the glycosyltransferase 51 family.</text>
</comment>
<dbReference type="GO" id="GO:0008658">
    <property type="term" value="F:penicillin binding"/>
    <property type="evidence" value="ECO:0007669"/>
    <property type="project" value="InterPro"/>
</dbReference>
<dbReference type="FunFam" id="1.10.3810.10:FF:000001">
    <property type="entry name" value="Penicillin-binding protein 1A"/>
    <property type="match status" value="1"/>
</dbReference>
<organism evidence="22 23">
    <name type="scientific">Desulfocicer vacuolatum DSM 3385</name>
    <dbReference type="NCBI Taxonomy" id="1121400"/>
    <lineage>
        <taxon>Bacteria</taxon>
        <taxon>Pseudomonadati</taxon>
        <taxon>Thermodesulfobacteriota</taxon>
        <taxon>Desulfobacteria</taxon>
        <taxon>Desulfobacterales</taxon>
        <taxon>Desulfobacteraceae</taxon>
        <taxon>Desulfocicer</taxon>
    </lineage>
</organism>
<sequence length="661" mass="72907">MNRMPRPIKWISSLFYMGLLTAGCIVIILFFFIFYGSERLPRVPHPLARIIETPKTQIYAATGEKLITLGKKKPVPLSRISPHFINAILAVEDHRFMRHSGLNKSRTLKALYITLIQPGKIQGASTITQQLAKNLFFSFKQTYLRKFKELLVALQIEHTFSKEEILHAYVNQIAFGAGAQGVERAARVFFNKPASDLTLAEATLLAGLPQSPTRYNPLRHYDRALKRREVVIRRMVATGYLTRKKAQQVLQENPTLSIRHRDSEIHSYFLDTVITRLIQRYGKDVVFHGGIRVTTTLDSAMQRAARASVTKGIAALDADPGIDNTPETIPQAALVAVDTDSGAVKAFMGKRECLRSQFNGAGSEKCQAGSSFAPFIYYAAMEKLNIHGGTEVRAPREVTPPFKKEKVLNTGHLPREHMILKQSMTVAGDRIALQLLEKTSLDSVISTARICGIKSPITSSHTRGVFAAQVTPEEMASAYATFASGGIQHDPFFIRRVEDAQGDVIYEHLIQNKEVLDAATAFQVVDMMQCVVDKGPAQQVRQQGFFRPAAGQTGTEKGDDDAWFTGFTPEICTSVWIGYDTAGKTKTHAHSATTCTAAAVSIWTSFMSQALGNEPVRSFRIPDNITFKSVDALTGCPPATGDTATFVVPLKPDQTICGDTP</sequence>
<keyword evidence="12" id="KW-0573">Peptidoglycan synthesis</keyword>
<dbReference type="InterPro" id="IPR036950">
    <property type="entry name" value="PBP_transglycosylase"/>
</dbReference>
<keyword evidence="16" id="KW-0961">Cell wall biogenesis/degradation</keyword>
<comment type="pathway">
    <text evidence="2">Cell wall biogenesis; peptidoglycan biosynthesis.</text>
</comment>
<dbReference type="InterPro" id="IPR001264">
    <property type="entry name" value="Glyco_trans_51"/>
</dbReference>
<keyword evidence="11" id="KW-0133">Cell shape</keyword>
<evidence type="ECO:0000256" key="2">
    <source>
        <dbReference type="ARBA" id="ARBA00004752"/>
    </source>
</evidence>
<dbReference type="GO" id="GO:0008360">
    <property type="term" value="P:regulation of cell shape"/>
    <property type="evidence" value="ECO:0007669"/>
    <property type="project" value="UniProtKB-KW"/>
</dbReference>
<feature type="transmembrane region" description="Helical" evidence="19">
    <location>
        <begin position="12"/>
        <end position="35"/>
    </location>
</feature>
<evidence type="ECO:0000256" key="18">
    <source>
        <dbReference type="ARBA" id="ARBA00049902"/>
    </source>
</evidence>
<evidence type="ECO:0000256" key="6">
    <source>
        <dbReference type="ARBA" id="ARBA00022670"/>
    </source>
</evidence>
<name>A0A1W2D832_9BACT</name>
<evidence type="ECO:0000256" key="13">
    <source>
        <dbReference type="ARBA" id="ARBA00022989"/>
    </source>
</evidence>
<evidence type="ECO:0000256" key="3">
    <source>
        <dbReference type="ARBA" id="ARBA00007090"/>
    </source>
</evidence>
<dbReference type="SUPFAM" id="SSF56601">
    <property type="entry name" value="beta-lactamase/transpeptidase-like"/>
    <property type="match status" value="1"/>
</dbReference>
<comment type="catalytic activity">
    <reaction evidence="17">
        <text>Preferential cleavage: (Ac)2-L-Lys-D-Ala-|-D-Ala. Also transpeptidation of peptidyl-alanyl moieties that are N-acyl substituents of D-alanine.</text>
        <dbReference type="EC" id="3.4.16.4"/>
    </reaction>
</comment>
<dbReference type="Pfam" id="PF00905">
    <property type="entry name" value="Transpeptidase"/>
    <property type="match status" value="1"/>
</dbReference>
<evidence type="ECO:0000256" key="12">
    <source>
        <dbReference type="ARBA" id="ARBA00022984"/>
    </source>
</evidence>
<dbReference type="PANTHER" id="PTHR32282">
    <property type="entry name" value="BINDING PROTEIN TRANSPEPTIDASE, PUTATIVE-RELATED"/>
    <property type="match status" value="1"/>
</dbReference>
<dbReference type="Pfam" id="PF00912">
    <property type="entry name" value="Transgly"/>
    <property type="match status" value="1"/>
</dbReference>
<accession>A0A1W2D832</accession>
<gene>
    <name evidence="22" type="ORF">SAMN02746065_11610</name>
</gene>
<evidence type="ECO:0000256" key="1">
    <source>
        <dbReference type="ARBA" id="ARBA00004370"/>
    </source>
</evidence>
<evidence type="ECO:0000256" key="17">
    <source>
        <dbReference type="ARBA" id="ARBA00034000"/>
    </source>
</evidence>
<reference evidence="22 23" key="1">
    <citation type="submission" date="2017-04" db="EMBL/GenBank/DDBJ databases">
        <authorList>
            <person name="Afonso C.L."/>
            <person name="Miller P.J."/>
            <person name="Scott M.A."/>
            <person name="Spackman E."/>
            <person name="Goraichik I."/>
            <person name="Dimitrov K.M."/>
            <person name="Suarez D.L."/>
            <person name="Swayne D.E."/>
        </authorList>
    </citation>
    <scope>NUCLEOTIDE SEQUENCE [LARGE SCALE GENOMIC DNA]</scope>
    <source>
        <strain evidence="22 23">DSM 3385</strain>
    </source>
</reference>
<evidence type="ECO:0000256" key="16">
    <source>
        <dbReference type="ARBA" id="ARBA00023316"/>
    </source>
</evidence>
<dbReference type="EMBL" id="FWXY01000016">
    <property type="protein sequence ID" value="SMC93677.1"/>
    <property type="molecule type" value="Genomic_DNA"/>
</dbReference>
<dbReference type="GO" id="GO:0006508">
    <property type="term" value="P:proteolysis"/>
    <property type="evidence" value="ECO:0007669"/>
    <property type="project" value="UniProtKB-KW"/>
</dbReference>
<dbReference type="PANTHER" id="PTHR32282:SF27">
    <property type="entry name" value="PENICILLIN-BINDING PROTEIN 1A"/>
    <property type="match status" value="1"/>
</dbReference>
<dbReference type="AlphaFoldDB" id="A0A1W2D832"/>
<keyword evidence="6" id="KW-0645">Protease</keyword>
<keyword evidence="23" id="KW-1185">Reference proteome</keyword>
<protein>
    <submittedName>
        <fullName evidence="22">Penicillin-binding protein 1A</fullName>
    </submittedName>
</protein>
<evidence type="ECO:0000256" key="8">
    <source>
        <dbReference type="ARBA" id="ARBA00022679"/>
    </source>
</evidence>
<evidence type="ECO:0000313" key="23">
    <source>
        <dbReference type="Proteomes" id="UP000192418"/>
    </source>
</evidence>
<keyword evidence="13 19" id="KW-1133">Transmembrane helix</keyword>
<keyword evidence="15" id="KW-0511">Multifunctional enzyme</keyword>
<dbReference type="RefSeq" id="WP_084070096.1">
    <property type="nucleotide sequence ID" value="NZ_FWXY01000016.1"/>
</dbReference>
<dbReference type="GO" id="GO:0071555">
    <property type="term" value="P:cell wall organization"/>
    <property type="evidence" value="ECO:0007669"/>
    <property type="project" value="UniProtKB-KW"/>
</dbReference>
<evidence type="ECO:0000256" key="10">
    <source>
        <dbReference type="ARBA" id="ARBA00022801"/>
    </source>
</evidence>
<proteinExistence type="inferred from homology"/>
<evidence type="ECO:0000256" key="7">
    <source>
        <dbReference type="ARBA" id="ARBA00022676"/>
    </source>
</evidence>
<dbReference type="OrthoDB" id="9766909at2"/>
<evidence type="ECO:0000256" key="19">
    <source>
        <dbReference type="SAM" id="Phobius"/>
    </source>
</evidence>
<dbReference type="Gene3D" id="3.40.710.10">
    <property type="entry name" value="DD-peptidase/beta-lactamase superfamily"/>
    <property type="match status" value="1"/>
</dbReference>
<dbReference type="InterPro" id="IPR050396">
    <property type="entry name" value="Glycosyltr_51/Transpeptidase"/>
</dbReference>
<evidence type="ECO:0000259" key="20">
    <source>
        <dbReference type="Pfam" id="PF00905"/>
    </source>
</evidence>
<dbReference type="Gene3D" id="1.10.3810.10">
    <property type="entry name" value="Biosynthetic peptidoglycan transglycosylase-like"/>
    <property type="match status" value="1"/>
</dbReference>
<keyword evidence="14 19" id="KW-0472">Membrane</keyword>
<comment type="catalytic activity">
    <reaction evidence="18">
        <text>[GlcNAc-(1-&gt;4)-Mur2Ac(oyl-L-Ala-gamma-D-Glu-L-Lys-D-Ala-D-Ala)](n)-di-trans,octa-cis-undecaprenyl diphosphate + beta-D-GlcNAc-(1-&gt;4)-Mur2Ac(oyl-L-Ala-gamma-D-Glu-L-Lys-D-Ala-D-Ala)-di-trans,octa-cis-undecaprenyl diphosphate = [GlcNAc-(1-&gt;4)-Mur2Ac(oyl-L-Ala-gamma-D-Glu-L-Lys-D-Ala-D-Ala)](n+1)-di-trans,octa-cis-undecaprenyl diphosphate + di-trans,octa-cis-undecaprenyl diphosphate + H(+)</text>
        <dbReference type="Rhea" id="RHEA:23708"/>
        <dbReference type="Rhea" id="RHEA-COMP:9602"/>
        <dbReference type="Rhea" id="RHEA-COMP:9603"/>
        <dbReference type="ChEBI" id="CHEBI:15378"/>
        <dbReference type="ChEBI" id="CHEBI:58405"/>
        <dbReference type="ChEBI" id="CHEBI:60033"/>
        <dbReference type="ChEBI" id="CHEBI:78435"/>
        <dbReference type="EC" id="2.4.99.28"/>
    </reaction>
</comment>
<keyword evidence="5" id="KW-0121">Carboxypeptidase</keyword>
<dbReference type="Proteomes" id="UP000192418">
    <property type="component" value="Unassembled WGS sequence"/>
</dbReference>
<feature type="domain" description="Glycosyl transferase family 51" evidence="21">
    <location>
        <begin position="71"/>
        <end position="235"/>
    </location>
</feature>
<dbReference type="PROSITE" id="PS51257">
    <property type="entry name" value="PROKAR_LIPOPROTEIN"/>
    <property type="match status" value="1"/>
</dbReference>
<evidence type="ECO:0000259" key="21">
    <source>
        <dbReference type="Pfam" id="PF00912"/>
    </source>
</evidence>
<evidence type="ECO:0000313" key="22">
    <source>
        <dbReference type="EMBL" id="SMC93677.1"/>
    </source>
</evidence>
<feature type="domain" description="Penicillin-binding protein transpeptidase" evidence="20">
    <location>
        <begin position="334"/>
        <end position="586"/>
    </location>
</feature>
<dbReference type="STRING" id="1121400.SAMN02746065_11610"/>
<comment type="similarity">
    <text evidence="3">In the C-terminal section; belongs to the transpeptidase family.</text>
</comment>
<evidence type="ECO:0000256" key="15">
    <source>
        <dbReference type="ARBA" id="ARBA00023268"/>
    </source>
</evidence>
<dbReference type="GO" id="GO:0009252">
    <property type="term" value="P:peptidoglycan biosynthetic process"/>
    <property type="evidence" value="ECO:0007669"/>
    <property type="project" value="UniProtKB-UniPathway"/>
</dbReference>
<evidence type="ECO:0000256" key="9">
    <source>
        <dbReference type="ARBA" id="ARBA00022692"/>
    </source>
</evidence>
<comment type="subcellular location">
    <subcellularLocation>
        <location evidence="1">Membrane</location>
    </subcellularLocation>
</comment>
<keyword evidence="10" id="KW-0378">Hydrolase</keyword>
<dbReference type="InterPro" id="IPR023346">
    <property type="entry name" value="Lysozyme-like_dom_sf"/>
</dbReference>
<evidence type="ECO:0000256" key="4">
    <source>
        <dbReference type="ARBA" id="ARBA00007739"/>
    </source>
</evidence>
<dbReference type="UniPathway" id="UPA00219"/>
<dbReference type="SUPFAM" id="SSF53955">
    <property type="entry name" value="Lysozyme-like"/>
    <property type="match status" value="1"/>
</dbReference>